<sequence>MNLAFASLIFCLLCIDYSCGGPNFKITQCSNSTGDNSNGICDSCVKYDHNKDLKFCSSKLQLCKFEFNSTNFTWRYNKTFCEADSISIVLYNENIRDNRFVEGCCGVKLEQMSCQPKHCEPSEQLVYFVQDKNKKMLCAHQYYHTIKCPVREQQQPKDFIWYCANGTAEQQDFRKRFNATCFVYDKLNDKYTFRDEVHTEYTSQKGFITHKKSGMWNAFKEACIFYLNEETVLKYAHNSSGKAVDLLFQRQAFDMR</sequence>
<dbReference type="Proteomes" id="UP000008144">
    <property type="component" value="Unassembled WGS sequence"/>
</dbReference>
<evidence type="ECO:0000313" key="2">
    <source>
        <dbReference type="Ensembl" id="ENSCINP00000036136.1"/>
    </source>
</evidence>
<proteinExistence type="predicted"/>
<keyword evidence="3" id="KW-1185">Reference proteome</keyword>
<protein>
    <submittedName>
        <fullName evidence="2">Uncharacterized protein</fullName>
    </submittedName>
</protein>
<dbReference type="Ensembl" id="ENSCINT00000037235.1">
    <property type="protein sequence ID" value="ENSCINP00000036136.1"/>
    <property type="gene ID" value="ENSCING00000019909.1"/>
</dbReference>
<reference evidence="2" key="2">
    <citation type="submission" date="2025-08" db="UniProtKB">
        <authorList>
            <consortium name="Ensembl"/>
        </authorList>
    </citation>
    <scope>IDENTIFICATION</scope>
</reference>
<accession>H2Y2K1</accession>
<organism evidence="2 3">
    <name type="scientific">Ciona intestinalis</name>
    <name type="common">Transparent sea squirt</name>
    <name type="synonym">Ascidia intestinalis</name>
    <dbReference type="NCBI Taxonomy" id="7719"/>
    <lineage>
        <taxon>Eukaryota</taxon>
        <taxon>Metazoa</taxon>
        <taxon>Chordata</taxon>
        <taxon>Tunicata</taxon>
        <taxon>Ascidiacea</taxon>
        <taxon>Phlebobranchia</taxon>
        <taxon>Cionidae</taxon>
        <taxon>Ciona</taxon>
    </lineage>
</organism>
<dbReference type="AlphaFoldDB" id="H2Y2K1"/>
<feature type="signal peptide" evidence="1">
    <location>
        <begin position="1"/>
        <end position="20"/>
    </location>
</feature>
<dbReference type="GeneTree" id="ENSGT00660000097349"/>
<dbReference type="InParanoid" id="H2Y2K1"/>
<dbReference type="HOGENOM" id="CLU_1087889_0_0_1"/>
<feature type="chain" id="PRO_5003578322" evidence="1">
    <location>
        <begin position="21"/>
        <end position="256"/>
    </location>
</feature>
<evidence type="ECO:0000313" key="3">
    <source>
        <dbReference type="Proteomes" id="UP000008144"/>
    </source>
</evidence>
<keyword evidence="1" id="KW-0732">Signal</keyword>
<reference evidence="3" key="1">
    <citation type="journal article" date="2002" name="Science">
        <title>The draft genome of Ciona intestinalis: insights into chordate and vertebrate origins.</title>
        <authorList>
            <person name="Dehal P."/>
            <person name="Satou Y."/>
            <person name="Campbell R.K."/>
            <person name="Chapman J."/>
            <person name="Degnan B."/>
            <person name="De Tomaso A."/>
            <person name="Davidson B."/>
            <person name="Di Gregorio A."/>
            <person name="Gelpke M."/>
            <person name="Goodstein D.M."/>
            <person name="Harafuji N."/>
            <person name="Hastings K.E."/>
            <person name="Ho I."/>
            <person name="Hotta K."/>
            <person name="Huang W."/>
            <person name="Kawashima T."/>
            <person name="Lemaire P."/>
            <person name="Martinez D."/>
            <person name="Meinertzhagen I.A."/>
            <person name="Necula S."/>
            <person name="Nonaka M."/>
            <person name="Putnam N."/>
            <person name="Rash S."/>
            <person name="Saiga H."/>
            <person name="Satake M."/>
            <person name="Terry A."/>
            <person name="Yamada L."/>
            <person name="Wang H.G."/>
            <person name="Awazu S."/>
            <person name="Azumi K."/>
            <person name="Boore J."/>
            <person name="Branno M."/>
            <person name="Chin-Bow S."/>
            <person name="DeSantis R."/>
            <person name="Doyle S."/>
            <person name="Francino P."/>
            <person name="Keys D.N."/>
            <person name="Haga S."/>
            <person name="Hayashi H."/>
            <person name="Hino K."/>
            <person name="Imai K.S."/>
            <person name="Inaba K."/>
            <person name="Kano S."/>
            <person name="Kobayashi K."/>
            <person name="Kobayashi M."/>
            <person name="Lee B.I."/>
            <person name="Makabe K.W."/>
            <person name="Manohar C."/>
            <person name="Matassi G."/>
            <person name="Medina M."/>
            <person name="Mochizuki Y."/>
            <person name="Mount S."/>
            <person name="Morishita T."/>
            <person name="Miura S."/>
            <person name="Nakayama A."/>
            <person name="Nishizaka S."/>
            <person name="Nomoto H."/>
            <person name="Ohta F."/>
            <person name="Oishi K."/>
            <person name="Rigoutsos I."/>
            <person name="Sano M."/>
            <person name="Sasaki A."/>
            <person name="Sasakura Y."/>
            <person name="Shoguchi E."/>
            <person name="Shin-i T."/>
            <person name="Spagnuolo A."/>
            <person name="Stainier D."/>
            <person name="Suzuki M.M."/>
            <person name="Tassy O."/>
            <person name="Takatori N."/>
            <person name="Tokuoka M."/>
            <person name="Yagi K."/>
            <person name="Yoshizaki F."/>
            <person name="Wada S."/>
            <person name="Zhang C."/>
            <person name="Hyatt P.D."/>
            <person name="Larimer F."/>
            <person name="Detter C."/>
            <person name="Doggett N."/>
            <person name="Glavina T."/>
            <person name="Hawkins T."/>
            <person name="Richardson P."/>
            <person name="Lucas S."/>
            <person name="Kohara Y."/>
            <person name="Levine M."/>
            <person name="Satoh N."/>
            <person name="Rokhsar D.S."/>
        </authorList>
    </citation>
    <scope>NUCLEOTIDE SEQUENCE [LARGE SCALE GENOMIC DNA]</scope>
</reference>
<reference evidence="2" key="3">
    <citation type="submission" date="2025-09" db="UniProtKB">
        <authorList>
            <consortium name="Ensembl"/>
        </authorList>
    </citation>
    <scope>IDENTIFICATION</scope>
</reference>
<name>H2Y2K1_CIOIN</name>
<evidence type="ECO:0000256" key="1">
    <source>
        <dbReference type="SAM" id="SignalP"/>
    </source>
</evidence>